<keyword evidence="2" id="KW-1185">Reference proteome</keyword>
<evidence type="ECO:0000313" key="2">
    <source>
        <dbReference type="Proteomes" id="UP000281553"/>
    </source>
</evidence>
<gene>
    <name evidence="1" type="ORF">DILT_LOCUS6013</name>
</gene>
<reference evidence="1 2" key="1">
    <citation type="submission" date="2018-11" db="EMBL/GenBank/DDBJ databases">
        <authorList>
            <consortium name="Pathogen Informatics"/>
        </authorList>
    </citation>
    <scope>NUCLEOTIDE SEQUENCE [LARGE SCALE GENOMIC DNA]</scope>
</reference>
<evidence type="ECO:0000313" key="1">
    <source>
        <dbReference type="EMBL" id="VDN10182.1"/>
    </source>
</evidence>
<dbReference type="Proteomes" id="UP000281553">
    <property type="component" value="Unassembled WGS sequence"/>
</dbReference>
<proteinExistence type="predicted"/>
<protein>
    <submittedName>
        <fullName evidence="1">Uncharacterized protein</fullName>
    </submittedName>
</protein>
<name>A0A3P7NP71_DIBLA</name>
<dbReference type="AlphaFoldDB" id="A0A3P7NP71"/>
<dbReference type="EMBL" id="UYRU01048622">
    <property type="protein sequence ID" value="VDN10182.1"/>
    <property type="molecule type" value="Genomic_DNA"/>
</dbReference>
<sequence>MYWETNPEFLDIEAEFTKNLNYLIAQKKNRFKKVDIQSGNAFLAPERVPSEVIVNKTDESLHATPSFDTIPSKMEPFTVKTTHLRSIQEENSLAESGFETSDNSPTDFSANVKDTTKLHYSKSFCDTRSHFVISNENVPPADDLVFKPPDFDVIEFPSVTPDVHLSTNVHNAKLQEKCKLK</sequence>
<organism evidence="1 2">
    <name type="scientific">Dibothriocephalus latus</name>
    <name type="common">Fish tapeworm</name>
    <name type="synonym">Diphyllobothrium latum</name>
    <dbReference type="NCBI Taxonomy" id="60516"/>
    <lineage>
        <taxon>Eukaryota</taxon>
        <taxon>Metazoa</taxon>
        <taxon>Spiralia</taxon>
        <taxon>Lophotrochozoa</taxon>
        <taxon>Platyhelminthes</taxon>
        <taxon>Cestoda</taxon>
        <taxon>Eucestoda</taxon>
        <taxon>Diphyllobothriidea</taxon>
        <taxon>Diphyllobothriidae</taxon>
        <taxon>Dibothriocephalus</taxon>
    </lineage>
</organism>
<accession>A0A3P7NP71</accession>